<organism evidence="2 3">
    <name type="scientific">Nonomuraea insulae</name>
    <dbReference type="NCBI Taxonomy" id="1616787"/>
    <lineage>
        <taxon>Bacteria</taxon>
        <taxon>Bacillati</taxon>
        <taxon>Actinomycetota</taxon>
        <taxon>Actinomycetes</taxon>
        <taxon>Streptosporangiales</taxon>
        <taxon>Streptosporangiaceae</taxon>
        <taxon>Nonomuraea</taxon>
    </lineage>
</organism>
<dbReference type="RefSeq" id="WP_379517164.1">
    <property type="nucleotide sequence ID" value="NZ_JBHSPA010000031.1"/>
</dbReference>
<dbReference type="Proteomes" id="UP001596058">
    <property type="component" value="Unassembled WGS sequence"/>
</dbReference>
<keyword evidence="2" id="KW-0378">Hydrolase</keyword>
<dbReference type="GO" id="GO:0016787">
    <property type="term" value="F:hydrolase activity"/>
    <property type="evidence" value="ECO:0007669"/>
    <property type="project" value="UniProtKB-KW"/>
</dbReference>
<reference evidence="3" key="1">
    <citation type="journal article" date="2019" name="Int. J. Syst. Evol. Microbiol.">
        <title>The Global Catalogue of Microorganisms (GCM) 10K type strain sequencing project: providing services to taxonomists for standard genome sequencing and annotation.</title>
        <authorList>
            <consortium name="The Broad Institute Genomics Platform"/>
            <consortium name="The Broad Institute Genome Sequencing Center for Infectious Disease"/>
            <person name="Wu L."/>
            <person name="Ma J."/>
        </authorList>
    </citation>
    <scope>NUCLEOTIDE SEQUENCE [LARGE SCALE GENOMIC DNA]</scope>
    <source>
        <strain evidence="3">CCUG 53903</strain>
    </source>
</reference>
<dbReference type="Gene3D" id="3.40.50.1820">
    <property type="entry name" value="alpha/beta hydrolase"/>
    <property type="match status" value="1"/>
</dbReference>
<comment type="caution">
    <text evidence="2">The sequence shown here is derived from an EMBL/GenBank/DDBJ whole genome shotgun (WGS) entry which is preliminary data.</text>
</comment>
<feature type="region of interest" description="Disordered" evidence="1">
    <location>
        <begin position="1"/>
        <end position="25"/>
    </location>
</feature>
<gene>
    <name evidence="2" type="ORF">ACFPZ3_27700</name>
</gene>
<accession>A0ABW1CS80</accession>
<keyword evidence="3" id="KW-1185">Reference proteome</keyword>
<sequence>MLGTTPPSGRSRRGLGPRPLPARHPGRCLGADLVKDASSHLPPGSRAEQVAGAGHFLHLERPEEVNSLILDWLGPA</sequence>
<dbReference type="SUPFAM" id="SSF53474">
    <property type="entry name" value="alpha/beta-Hydrolases"/>
    <property type="match status" value="1"/>
</dbReference>
<proteinExistence type="predicted"/>
<dbReference type="EMBL" id="JBHSPA010000031">
    <property type="protein sequence ID" value="MFC5827661.1"/>
    <property type="molecule type" value="Genomic_DNA"/>
</dbReference>
<protein>
    <submittedName>
        <fullName evidence="2">Alpha/beta fold hydrolase</fullName>
    </submittedName>
</protein>
<dbReference type="InterPro" id="IPR029058">
    <property type="entry name" value="AB_hydrolase_fold"/>
</dbReference>
<evidence type="ECO:0000313" key="3">
    <source>
        <dbReference type="Proteomes" id="UP001596058"/>
    </source>
</evidence>
<evidence type="ECO:0000256" key="1">
    <source>
        <dbReference type="SAM" id="MobiDB-lite"/>
    </source>
</evidence>
<name>A0ABW1CS80_9ACTN</name>
<evidence type="ECO:0000313" key="2">
    <source>
        <dbReference type="EMBL" id="MFC5827661.1"/>
    </source>
</evidence>